<gene>
    <name evidence="8" type="ORF">CANVERA_P2446</name>
</gene>
<evidence type="ECO:0000313" key="8">
    <source>
        <dbReference type="EMBL" id="CAI5757934.1"/>
    </source>
</evidence>
<organism evidence="8 9">
    <name type="scientific">Candida verbasci</name>
    <dbReference type="NCBI Taxonomy" id="1227364"/>
    <lineage>
        <taxon>Eukaryota</taxon>
        <taxon>Fungi</taxon>
        <taxon>Dikarya</taxon>
        <taxon>Ascomycota</taxon>
        <taxon>Saccharomycotina</taxon>
        <taxon>Pichiomycetes</taxon>
        <taxon>Debaryomycetaceae</taxon>
        <taxon>Candida/Lodderomyces clade</taxon>
        <taxon>Candida</taxon>
    </lineage>
</organism>
<evidence type="ECO:0000256" key="3">
    <source>
        <dbReference type="ARBA" id="ARBA00022980"/>
    </source>
</evidence>
<protein>
    <recommendedName>
        <fullName evidence="7">Large ribosomal subunit protein mL54</fullName>
    </recommendedName>
</protein>
<evidence type="ECO:0000256" key="7">
    <source>
        <dbReference type="ARBA" id="ARBA00035179"/>
    </source>
</evidence>
<evidence type="ECO:0000256" key="5">
    <source>
        <dbReference type="ARBA" id="ARBA00023274"/>
    </source>
</evidence>
<keyword evidence="5" id="KW-0687">Ribonucleoprotein</keyword>
<dbReference type="PANTHER" id="PTHR28595">
    <property type="entry name" value="39S RIBOSOMAL PROTEIN L54, MITOCHONDRIAL"/>
    <property type="match status" value="1"/>
</dbReference>
<dbReference type="PANTHER" id="PTHR28595:SF1">
    <property type="entry name" value="LARGE RIBOSOMAL SUBUNIT PROTEIN ML54"/>
    <property type="match status" value="1"/>
</dbReference>
<comment type="subcellular location">
    <subcellularLocation>
        <location evidence="1">Mitochondrion</location>
    </subcellularLocation>
</comment>
<accession>A0A9W4TVI8</accession>
<sequence length="96" mass="11355">MLRLRPIVVKRSFNISSILNQSSCKSGTVLNLKIYNKGDEPIAKDDSEYPDWLWNMLDKTKSLNKIKDENFLRWRRIKLSKENGKKIRQNNFVSKI</sequence>
<dbReference type="OrthoDB" id="10252718at2759"/>
<keyword evidence="4" id="KW-0496">Mitochondrion</keyword>
<dbReference type="GO" id="GO:0003735">
    <property type="term" value="F:structural constituent of ribosome"/>
    <property type="evidence" value="ECO:0007669"/>
    <property type="project" value="TreeGrafter"/>
</dbReference>
<proteinExistence type="inferred from homology"/>
<dbReference type="InterPro" id="IPR013870">
    <property type="entry name" value="Ribosomal_mL54"/>
</dbReference>
<keyword evidence="2" id="KW-0809">Transit peptide</keyword>
<evidence type="ECO:0000256" key="1">
    <source>
        <dbReference type="ARBA" id="ARBA00004173"/>
    </source>
</evidence>
<dbReference type="AlphaFoldDB" id="A0A9W4TVI8"/>
<name>A0A9W4TVI8_9ASCO</name>
<dbReference type="GO" id="GO:0005762">
    <property type="term" value="C:mitochondrial large ribosomal subunit"/>
    <property type="evidence" value="ECO:0007669"/>
    <property type="project" value="TreeGrafter"/>
</dbReference>
<evidence type="ECO:0000256" key="6">
    <source>
        <dbReference type="ARBA" id="ARBA00033752"/>
    </source>
</evidence>
<dbReference type="EMBL" id="CANTUO010000002">
    <property type="protein sequence ID" value="CAI5757934.1"/>
    <property type="molecule type" value="Genomic_DNA"/>
</dbReference>
<evidence type="ECO:0000313" key="9">
    <source>
        <dbReference type="Proteomes" id="UP001152885"/>
    </source>
</evidence>
<keyword evidence="9" id="KW-1185">Reference proteome</keyword>
<reference evidence="8" key="1">
    <citation type="submission" date="2022-12" db="EMBL/GenBank/DDBJ databases">
        <authorList>
            <person name="Brejova B."/>
        </authorList>
    </citation>
    <scope>NUCLEOTIDE SEQUENCE</scope>
</reference>
<comment type="similarity">
    <text evidence="6">Belongs to the mitochondrion-specific ribosomal protein mL54 family.</text>
</comment>
<evidence type="ECO:0000256" key="4">
    <source>
        <dbReference type="ARBA" id="ARBA00023128"/>
    </source>
</evidence>
<dbReference type="Proteomes" id="UP001152885">
    <property type="component" value="Unassembled WGS sequence"/>
</dbReference>
<comment type="caution">
    <text evidence="8">The sequence shown here is derived from an EMBL/GenBank/DDBJ whole genome shotgun (WGS) entry which is preliminary data.</text>
</comment>
<evidence type="ECO:0000256" key="2">
    <source>
        <dbReference type="ARBA" id="ARBA00022946"/>
    </source>
</evidence>
<keyword evidence="3" id="KW-0689">Ribosomal protein</keyword>
<dbReference type="Pfam" id="PF08561">
    <property type="entry name" value="Ribosomal_L37"/>
    <property type="match status" value="1"/>
</dbReference>